<sequence>MSYNVFTSGPGVMALMEVGRMFSPGSRQVARAALTMALSEDREQERELKSRFAREGFKTAAVDYGGDFISSVNKITERAVVAAKREGVIREVHAEEGAVAGATREALSQIMPKAIGLNVGGKIGIARYQDHISVAVFFGVGLLHLDEVAVGLGHRAVSS</sequence>
<dbReference type="Gene3D" id="3.40.1510.10">
    <property type="entry name" value="Hut operon regulatory protein HutP"/>
    <property type="match status" value="1"/>
</dbReference>
<keyword evidence="5" id="KW-0694">RNA-binding</keyword>
<evidence type="ECO:0000256" key="8">
    <source>
        <dbReference type="ARBA" id="ARBA00023163"/>
    </source>
</evidence>
<proteinExistence type="inferred from homology"/>
<name>A0ABU0B061_9FIRM</name>
<evidence type="ECO:0000256" key="2">
    <source>
        <dbReference type="ARBA" id="ARBA00009992"/>
    </source>
</evidence>
<organism evidence="9 10">
    <name type="scientific">Desulfofundulus luciae</name>
    <dbReference type="NCBI Taxonomy" id="74702"/>
    <lineage>
        <taxon>Bacteria</taxon>
        <taxon>Bacillati</taxon>
        <taxon>Bacillota</taxon>
        <taxon>Clostridia</taxon>
        <taxon>Eubacteriales</taxon>
        <taxon>Peptococcaceae</taxon>
        <taxon>Desulfofundulus</taxon>
    </lineage>
</organism>
<keyword evidence="10" id="KW-1185">Reference proteome</keyword>
<evidence type="ECO:0000313" key="10">
    <source>
        <dbReference type="Proteomes" id="UP001225644"/>
    </source>
</evidence>
<dbReference type="EMBL" id="JAUSUX010000004">
    <property type="protein sequence ID" value="MDQ0285697.1"/>
    <property type="molecule type" value="Genomic_DNA"/>
</dbReference>
<evidence type="ECO:0000256" key="6">
    <source>
        <dbReference type="ARBA" id="ARBA00023015"/>
    </source>
</evidence>
<evidence type="ECO:0000256" key="4">
    <source>
        <dbReference type="ARBA" id="ARBA00019377"/>
    </source>
</evidence>
<dbReference type="SUPFAM" id="SSF111064">
    <property type="entry name" value="Hut operon positive regulatory protein HutP"/>
    <property type="match status" value="1"/>
</dbReference>
<keyword evidence="6" id="KW-0805">Transcription regulation</keyword>
<dbReference type="InterPro" id="IPR015111">
    <property type="entry name" value="Regulatory_HutP"/>
</dbReference>
<comment type="similarity">
    <text evidence="2">Belongs to the HutP family.</text>
</comment>
<evidence type="ECO:0000256" key="3">
    <source>
        <dbReference type="ARBA" id="ARBA00011643"/>
    </source>
</evidence>
<evidence type="ECO:0000256" key="7">
    <source>
        <dbReference type="ARBA" id="ARBA00023159"/>
    </source>
</evidence>
<comment type="subunit">
    <text evidence="3">Homohexamer.</text>
</comment>
<dbReference type="InterPro" id="IPR036482">
    <property type="entry name" value="Regulatory_HutP_sf"/>
</dbReference>
<dbReference type="CDD" id="cd11640">
    <property type="entry name" value="HutP"/>
    <property type="match status" value="1"/>
</dbReference>
<evidence type="ECO:0000256" key="1">
    <source>
        <dbReference type="ARBA" id="ARBA00002945"/>
    </source>
</evidence>
<reference evidence="9 10" key="1">
    <citation type="submission" date="2023-07" db="EMBL/GenBank/DDBJ databases">
        <title>Genomic Encyclopedia of Type Strains, Phase IV (KMG-IV): sequencing the most valuable type-strain genomes for metagenomic binning, comparative biology and taxonomic classification.</title>
        <authorList>
            <person name="Goeker M."/>
        </authorList>
    </citation>
    <scope>NUCLEOTIDE SEQUENCE [LARGE SCALE GENOMIC DNA]</scope>
    <source>
        <strain evidence="9 10">DSM 12396</strain>
    </source>
</reference>
<accession>A0ABU0B061</accession>
<dbReference type="Pfam" id="PF09021">
    <property type="entry name" value="HutP"/>
    <property type="match status" value="1"/>
</dbReference>
<evidence type="ECO:0000256" key="5">
    <source>
        <dbReference type="ARBA" id="ARBA00022884"/>
    </source>
</evidence>
<keyword evidence="8" id="KW-0804">Transcription</keyword>
<protein>
    <recommendedName>
        <fullName evidence="4">Hut operon positive regulatory protein</fullName>
    </recommendedName>
</protein>
<gene>
    <name evidence="9" type="ORF">J2Z49_000801</name>
</gene>
<comment type="function">
    <text evidence="1">Antiterminator that binds to cis-acting regulatory sequences on the mRNA in the presence of histidine, thereby suppressing transcription termination and activating the hut operon for histidine utilization.</text>
</comment>
<keyword evidence="7" id="KW-0010">Activator</keyword>
<evidence type="ECO:0000313" key="9">
    <source>
        <dbReference type="EMBL" id="MDQ0285697.1"/>
    </source>
</evidence>
<comment type="caution">
    <text evidence="9">The sequence shown here is derived from an EMBL/GenBank/DDBJ whole genome shotgun (WGS) entry which is preliminary data.</text>
</comment>
<dbReference type="Proteomes" id="UP001225644">
    <property type="component" value="Unassembled WGS sequence"/>
</dbReference>